<comment type="similarity">
    <text evidence="2 8">Belongs to the SAICAR synthetase family.</text>
</comment>
<evidence type="ECO:0000313" key="11">
    <source>
        <dbReference type="Proteomes" id="UP000318349"/>
    </source>
</evidence>
<dbReference type="Gene3D" id="3.30.470.20">
    <property type="entry name" value="ATP-grasp fold, B domain"/>
    <property type="match status" value="1"/>
</dbReference>
<dbReference type="GO" id="GO:0006189">
    <property type="term" value="P:'de novo' IMP biosynthetic process"/>
    <property type="evidence" value="ECO:0007669"/>
    <property type="project" value="UniProtKB-UniRule"/>
</dbReference>
<keyword evidence="3 8" id="KW-0436">Ligase</keyword>
<dbReference type="HAMAP" id="MF_00137">
    <property type="entry name" value="SAICAR_synth"/>
    <property type="match status" value="1"/>
</dbReference>
<evidence type="ECO:0000256" key="2">
    <source>
        <dbReference type="ARBA" id="ARBA00010190"/>
    </source>
</evidence>
<dbReference type="GO" id="GO:0004639">
    <property type="term" value="F:phosphoribosylaminoimidazolesuccinocarboxamide synthase activity"/>
    <property type="evidence" value="ECO:0007669"/>
    <property type="project" value="UniProtKB-UniRule"/>
</dbReference>
<dbReference type="InterPro" id="IPR028923">
    <property type="entry name" value="SAICAR_synt/ADE2_N"/>
</dbReference>
<comment type="catalytic activity">
    <reaction evidence="7 8">
        <text>5-amino-1-(5-phospho-D-ribosyl)imidazole-4-carboxylate + L-aspartate + ATP = (2S)-2-[5-amino-1-(5-phospho-beta-D-ribosyl)imidazole-4-carboxamido]succinate + ADP + phosphate + 2 H(+)</text>
        <dbReference type="Rhea" id="RHEA:22628"/>
        <dbReference type="ChEBI" id="CHEBI:15378"/>
        <dbReference type="ChEBI" id="CHEBI:29991"/>
        <dbReference type="ChEBI" id="CHEBI:30616"/>
        <dbReference type="ChEBI" id="CHEBI:43474"/>
        <dbReference type="ChEBI" id="CHEBI:58443"/>
        <dbReference type="ChEBI" id="CHEBI:77657"/>
        <dbReference type="ChEBI" id="CHEBI:456216"/>
        <dbReference type="EC" id="6.3.2.6"/>
    </reaction>
</comment>
<dbReference type="InterPro" id="IPR001636">
    <property type="entry name" value="SAICAR_synth"/>
</dbReference>
<name>A0A557R5F1_9RHOO</name>
<dbReference type="Pfam" id="PF01259">
    <property type="entry name" value="SAICAR_synt"/>
    <property type="match status" value="1"/>
</dbReference>
<dbReference type="GO" id="GO:0005524">
    <property type="term" value="F:ATP binding"/>
    <property type="evidence" value="ECO:0007669"/>
    <property type="project" value="UniProtKB-KW"/>
</dbReference>
<organism evidence="10 11">
    <name type="scientific">Denitromonas halophila</name>
    <dbReference type="NCBI Taxonomy" id="1629404"/>
    <lineage>
        <taxon>Bacteria</taxon>
        <taxon>Pseudomonadati</taxon>
        <taxon>Pseudomonadota</taxon>
        <taxon>Betaproteobacteria</taxon>
        <taxon>Rhodocyclales</taxon>
        <taxon>Zoogloeaceae</taxon>
        <taxon>Denitromonas</taxon>
    </lineage>
</organism>
<dbReference type="EC" id="6.3.2.6" evidence="8"/>
<evidence type="ECO:0000256" key="6">
    <source>
        <dbReference type="ARBA" id="ARBA00022840"/>
    </source>
</evidence>
<dbReference type="PANTHER" id="PTHR43700">
    <property type="entry name" value="PHOSPHORIBOSYLAMINOIMIDAZOLE-SUCCINOCARBOXAMIDE SYNTHASE"/>
    <property type="match status" value="1"/>
</dbReference>
<dbReference type="FunFam" id="3.30.470.20:FF:000015">
    <property type="entry name" value="Phosphoribosylaminoimidazole-succinocarboxamide synthase"/>
    <property type="match status" value="1"/>
</dbReference>
<evidence type="ECO:0000256" key="7">
    <source>
        <dbReference type="ARBA" id="ARBA00048475"/>
    </source>
</evidence>
<evidence type="ECO:0000256" key="8">
    <source>
        <dbReference type="HAMAP-Rule" id="MF_00137"/>
    </source>
</evidence>
<gene>
    <name evidence="8" type="primary">purC</name>
    <name evidence="10" type="ORF">FHP89_05050</name>
</gene>
<evidence type="ECO:0000256" key="4">
    <source>
        <dbReference type="ARBA" id="ARBA00022741"/>
    </source>
</evidence>
<dbReference type="EMBL" id="VMNI01000005">
    <property type="protein sequence ID" value="TVO78560.1"/>
    <property type="molecule type" value="Genomic_DNA"/>
</dbReference>
<accession>A0A557R5F1</accession>
<keyword evidence="6 8" id="KW-0067">ATP-binding</keyword>
<dbReference type="Proteomes" id="UP000318349">
    <property type="component" value="Unassembled WGS sequence"/>
</dbReference>
<dbReference type="NCBIfam" id="TIGR00081">
    <property type="entry name" value="purC"/>
    <property type="match status" value="1"/>
</dbReference>
<proteinExistence type="inferred from homology"/>
<dbReference type="CDD" id="cd01414">
    <property type="entry name" value="SAICAR_synt_Sc"/>
    <property type="match status" value="1"/>
</dbReference>
<feature type="domain" description="SAICAR synthetase/ADE2 N-terminal" evidence="9">
    <location>
        <begin position="16"/>
        <end position="281"/>
    </location>
</feature>
<dbReference type="SUPFAM" id="SSF56104">
    <property type="entry name" value="SAICAR synthase-like"/>
    <property type="match status" value="1"/>
</dbReference>
<evidence type="ECO:0000259" key="9">
    <source>
        <dbReference type="Pfam" id="PF01259"/>
    </source>
</evidence>
<keyword evidence="4 8" id="KW-0547">Nucleotide-binding</keyword>
<comment type="caution">
    <text evidence="10">The sequence shown here is derived from an EMBL/GenBank/DDBJ whole genome shotgun (WGS) entry which is preliminary data.</text>
</comment>
<dbReference type="AlphaFoldDB" id="A0A557R5F1"/>
<comment type="pathway">
    <text evidence="1 8">Purine metabolism; IMP biosynthesis via de novo pathway; 5-amino-1-(5-phospho-D-ribosyl)imidazole-4-carboxamide from 5-amino-1-(5-phospho-D-ribosyl)imidazole-4-carboxylate: step 1/2.</text>
</comment>
<keyword evidence="5 8" id="KW-0658">Purine biosynthesis</keyword>
<dbReference type="InterPro" id="IPR018236">
    <property type="entry name" value="SAICAR_synthetase_CS"/>
</dbReference>
<dbReference type="GO" id="GO:0005737">
    <property type="term" value="C:cytoplasm"/>
    <property type="evidence" value="ECO:0007669"/>
    <property type="project" value="TreeGrafter"/>
</dbReference>
<evidence type="ECO:0000313" key="10">
    <source>
        <dbReference type="EMBL" id="TVO78560.1"/>
    </source>
</evidence>
<dbReference type="UniPathway" id="UPA00074">
    <property type="reaction ID" value="UER00131"/>
</dbReference>
<evidence type="ECO:0000256" key="3">
    <source>
        <dbReference type="ARBA" id="ARBA00022598"/>
    </source>
</evidence>
<dbReference type="PROSITE" id="PS01058">
    <property type="entry name" value="SAICAR_SYNTHETASE_2"/>
    <property type="match status" value="1"/>
</dbReference>
<evidence type="ECO:0000256" key="5">
    <source>
        <dbReference type="ARBA" id="ARBA00022755"/>
    </source>
</evidence>
<sequence>MTTPLFQSSITSLPLLARGKVRDIYAVDDEKLLIVTSDRLSAFDVILPDPIPRKGEVLTALAGFWFDRLAHVVPNQLTGIAPETVVAPDERDQVVGRALVVKRLAPLPIEAVVRGYVIGSGWKDYQQTGAICGITLPAGLKQAAKLPSPIFTPASKADVGDHDENISFAEAQTRTAAVLSGLLAGTGKNGAQLVEEARKAALQLYTEAANYAAGRGIIIADTKFEFGVDAAGTLHLIDEALTPDSSRFWPADQYREGISPPSYDKQYVRDYLETLDWNKTAPGPRLPTDVAARTGAKYVEAYERLTGRQLG</sequence>
<dbReference type="PANTHER" id="PTHR43700:SF1">
    <property type="entry name" value="PHOSPHORIBOSYLAMINOIMIDAZOLE-SUCCINOCARBOXAMIDE SYNTHASE"/>
    <property type="match status" value="1"/>
</dbReference>
<protein>
    <recommendedName>
        <fullName evidence="8">Phosphoribosylaminoimidazole-succinocarboxamide synthase</fullName>
        <ecNumber evidence="8">6.3.2.6</ecNumber>
    </recommendedName>
    <alternativeName>
        <fullName evidence="8">SAICAR synthetase</fullName>
    </alternativeName>
</protein>
<evidence type="ECO:0000256" key="1">
    <source>
        <dbReference type="ARBA" id="ARBA00004672"/>
    </source>
</evidence>
<dbReference type="PROSITE" id="PS01057">
    <property type="entry name" value="SAICAR_SYNTHETASE_1"/>
    <property type="match status" value="1"/>
</dbReference>
<dbReference type="Gene3D" id="3.30.200.20">
    <property type="entry name" value="Phosphorylase Kinase, domain 1"/>
    <property type="match status" value="1"/>
</dbReference>
<dbReference type="NCBIfam" id="NF010568">
    <property type="entry name" value="PRK13961.1"/>
    <property type="match status" value="1"/>
</dbReference>
<reference evidence="10 11" key="1">
    <citation type="submission" date="2019-07" db="EMBL/GenBank/DDBJ databases">
        <title>The pathways for chlorine oxyanion respiration interact through the shared metabolite chlorate.</title>
        <authorList>
            <person name="Barnum T.P."/>
            <person name="Cheng Y."/>
            <person name="Hill K.A."/>
            <person name="Lucas L.N."/>
            <person name="Carlson H.K."/>
            <person name="Coates J.D."/>
        </authorList>
    </citation>
    <scope>NUCLEOTIDE SEQUENCE [LARGE SCALE GENOMIC DNA]</scope>
    <source>
        <strain evidence="10 11">SFB-1</strain>
    </source>
</reference>